<dbReference type="EMBL" id="CQPA01000004">
    <property type="protein sequence ID" value="CNT74936.1"/>
    <property type="molecule type" value="Genomic_DNA"/>
</dbReference>
<evidence type="ECO:0000313" key="4">
    <source>
        <dbReference type="Proteomes" id="UP000042394"/>
    </source>
</evidence>
<reference evidence="3 4" key="1">
    <citation type="submission" date="2015-03" db="EMBL/GenBank/DDBJ databases">
        <authorList>
            <consortium name="Pathogen Informatics"/>
        </authorList>
    </citation>
    <scope>NUCLEOTIDE SEQUENCE [LARGE SCALE GENOMIC DNA]</scope>
    <source>
        <strain evidence="1 3">A1104</strain>
        <strain evidence="2 4">D4891</strain>
    </source>
</reference>
<dbReference type="EMBL" id="CQPD01000048">
    <property type="protein sequence ID" value="CNU94896.1"/>
    <property type="molecule type" value="Genomic_DNA"/>
</dbReference>
<organism evidence="1 3">
    <name type="scientific">Salmonella enterica subsp. enterica serovar Bovismorbificans</name>
    <dbReference type="NCBI Taxonomy" id="58097"/>
    <lineage>
        <taxon>Bacteria</taxon>
        <taxon>Pseudomonadati</taxon>
        <taxon>Pseudomonadota</taxon>
        <taxon>Gammaproteobacteria</taxon>
        <taxon>Enterobacterales</taxon>
        <taxon>Enterobacteriaceae</taxon>
        <taxon>Salmonella</taxon>
    </lineage>
</organism>
<protein>
    <submittedName>
        <fullName evidence="1">Uncharacterized protein</fullName>
    </submittedName>
</protein>
<gene>
    <name evidence="1" type="ORF">ERS008198_00912</name>
    <name evidence="2" type="ORF">ERS008207_03882</name>
</gene>
<dbReference type="AlphaFoldDB" id="A0A655BSH9"/>
<accession>A0A655BSH9</accession>
<proteinExistence type="predicted"/>
<evidence type="ECO:0000313" key="2">
    <source>
        <dbReference type="EMBL" id="CNU94896.1"/>
    </source>
</evidence>
<evidence type="ECO:0000313" key="3">
    <source>
        <dbReference type="Proteomes" id="UP000041314"/>
    </source>
</evidence>
<sequence>MTTFQRCSHHVNVADTFKTEIYAAISKLNNNVLDRFVVIIRINKVRGPHFARQRKFFRIRVDS</sequence>
<evidence type="ECO:0000313" key="1">
    <source>
        <dbReference type="EMBL" id="CNT74936.1"/>
    </source>
</evidence>
<name>A0A655BSH9_SALET</name>
<dbReference type="Proteomes" id="UP000042394">
    <property type="component" value="Unassembled WGS sequence"/>
</dbReference>
<dbReference type="Proteomes" id="UP000041314">
    <property type="component" value="Unassembled WGS sequence"/>
</dbReference>